<keyword evidence="2" id="KW-1185">Reference proteome</keyword>
<reference evidence="1 2" key="2">
    <citation type="journal article" date="2022" name="Mol. Ecol. Resour.">
        <title>The genomes of chicory, endive, great burdock and yacon provide insights into Asteraceae paleo-polyploidization history and plant inulin production.</title>
        <authorList>
            <person name="Fan W."/>
            <person name="Wang S."/>
            <person name="Wang H."/>
            <person name="Wang A."/>
            <person name="Jiang F."/>
            <person name="Liu H."/>
            <person name="Zhao H."/>
            <person name="Xu D."/>
            <person name="Zhang Y."/>
        </authorList>
    </citation>
    <scope>NUCLEOTIDE SEQUENCE [LARGE SCALE GENOMIC DNA]</scope>
    <source>
        <strain evidence="2">cv. Yunnan</strain>
        <tissue evidence="1">Leaves</tissue>
    </source>
</reference>
<gene>
    <name evidence="1" type="ORF">L1987_03787</name>
</gene>
<dbReference type="Proteomes" id="UP001056120">
    <property type="component" value="Linkage Group LG01"/>
</dbReference>
<dbReference type="EMBL" id="CM042018">
    <property type="protein sequence ID" value="KAI3829660.1"/>
    <property type="molecule type" value="Genomic_DNA"/>
</dbReference>
<reference evidence="2" key="1">
    <citation type="journal article" date="2022" name="Mol. Ecol. Resour.">
        <title>The genomes of chicory, endive, great burdock and yacon provide insights into Asteraceae palaeo-polyploidization history and plant inulin production.</title>
        <authorList>
            <person name="Fan W."/>
            <person name="Wang S."/>
            <person name="Wang H."/>
            <person name="Wang A."/>
            <person name="Jiang F."/>
            <person name="Liu H."/>
            <person name="Zhao H."/>
            <person name="Xu D."/>
            <person name="Zhang Y."/>
        </authorList>
    </citation>
    <scope>NUCLEOTIDE SEQUENCE [LARGE SCALE GENOMIC DNA]</scope>
    <source>
        <strain evidence="2">cv. Yunnan</strain>
    </source>
</reference>
<accession>A0ACB9KBS3</accession>
<evidence type="ECO:0000313" key="1">
    <source>
        <dbReference type="EMBL" id="KAI3829660.1"/>
    </source>
</evidence>
<name>A0ACB9KBS3_9ASTR</name>
<evidence type="ECO:0000313" key="2">
    <source>
        <dbReference type="Proteomes" id="UP001056120"/>
    </source>
</evidence>
<organism evidence="1 2">
    <name type="scientific">Smallanthus sonchifolius</name>
    <dbReference type="NCBI Taxonomy" id="185202"/>
    <lineage>
        <taxon>Eukaryota</taxon>
        <taxon>Viridiplantae</taxon>
        <taxon>Streptophyta</taxon>
        <taxon>Embryophyta</taxon>
        <taxon>Tracheophyta</taxon>
        <taxon>Spermatophyta</taxon>
        <taxon>Magnoliopsida</taxon>
        <taxon>eudicotyledons</taxon>
        <taxon>Gunneridae</taxon>
        <taxon>Pentapetalae</taxon>
        <taxon>asterids</taxon>
        <taxon>campanulids</taxon>
        <taxon>Asterales</taxon>
        <taxon>Asteraceae</taxon>
        <taxon>Asteroideae</taxon>
        <taxon>Heliantheae alliance</taxon>
        <taxon>Millerieae</taxon>
        <taxon>Smallanthus</taxon>
    </lineage>
</organism>
<protein>
    <submittedName>
        <fullName evidence="1">Uncharacterized protein</fullName>
    </submittedName>
</protein>
<sequence>MKKVGPFEKKPLVAQLPRLEERQKVAQVGKPLPVKKHKTGRAVKRQKTAWFGEMQVQPRFREGKDGDSGWEVVGSEVEGVGRCVACKGAWG</sequence>
<proteinExistence type="predicted"/>
<comment type="caution">
    <text evidence="1">The sequence shown here is derived from an EMBL/GenBank/DDBJ whole genome shotgun (WGS) entry which is preliminary data.</text>
</comment>